<dbReference type="FunFam" id="3.40.630.40:FF:000005">
    <property type="entry name" value="N-acetylmuramoyl-L-alanine amidase (AmiA)"/>
    <property type="match status" value="1"/>
</dbReference>
<dbReference type="PROSITE" id="PS51257">
    <property type="entry name" value="PROKAR_LIPOPROTEIN"/>
    <property type="match status" value="1"/>
</dbReference>
<dbReference type="GO" id="GO:0030288">
    <property type="term" value="C:outer membrane-bounded periplasmic space"/>
    <property type="evidence" value="ECO:0007669"/>
    <property type="project" value="TreeGrafter"/>
</dbReference>
<comment type="caution">
    <text evidence="7">The sequence shown here is derived from an EMBL/GenBank/DDBJ whole genome shotgun (WGS) entry which is preliminary data.</text>
</comment>
<keyword evidence="3" id="KW-0378">Hydrolase</keyword>
<dbReference type="CDD" id="cd02696">
    <property type="entry name" value="MurNAc-LAA"/>
    <property type="match status" value="1"/>
</dbReference>
<comment type="catalytic activity">
    <reaction evidence="1">
        <text>Hydrolyzes the link between N-acetylmuramoyl residues and L-amino acid residues in certain cell-wall glycopeptides.</text>
        <dbReference type="EC" id="3.5.1.28"/>
    </reaction>
</comment>
<evidence type="ECO:0000256" key="1">
    <source>
        <dbReference type="ARBA" id="ARBA00001561"/>
    </source>
</evidence>
<protein>
    <recommendedName>
        <fullName evidence="2">N-acetylmuramoyl-L-alanine amidase</fullName>
        <ecNumber evidence="2">3.5.1.28</ecNumber>
    </recommendedName>
</protein>
<evidence type="ECO:0000256" key="5">
    <source>
        <dbReference type="SAM" id="SignalP"/>
    </source>
</evidence>
<accession>A0A7V2F6B3</accession>
<dbReference type="InterPro" id="IPR002508">
    <property type="entry name" value="MurNAc-LAA_cat"/>
</dbReference>
<reference evidence="7" key="1">
    <citation type="journal article" date="2020" name="mSystems">
        <title>Genome- and Community-Level Interaction Insights into Carbon Utilization and Element Cycling Functions of Hydrothermarchaeota in Hydrothermal Sediment.</title>
        <authorList>
            <person name="Zhou Z."/>
            <person name="Liu Y."/>
            <person name="Xu W."/>
            <person name="Pan J."/>
            <person name="Luo Z.H."/>
            <person name="Li M."/>
        </authorList>
    </citation>
    <scope>NUCLEOTIDE SEQUENCE [LARGE SCALE GENOMIC DNA]</scope>
    <source>
        <strain evidence="7">SpSt-143</strain>
    </source>
</reference>
<feature type="compositionally biased region" description="Polar residues" evidence="4">
    <location>
        <begin position="144"/>
        <end position="153"/>
    </location>
</feature>
<feature type="region of interest" description="Disordered" evidence="4">
    <location>
        <begin position="143"/>
        <end position="167"/>
    </location>
</feature>
<keyword evidence="5" id="KW-0732">Signal</keyword>
<dbReference type="SMART" id="SM00646">
    <property type="entry name" value="Ami_3"/>
    <property type="match status" value="1"/>
</dbReference>
<name>A0A7V2F6B3_RHOMR</name>
<dbReference type="PANTHER" id="PTHR30404">
    <property type="entry name" value="N-ACETYLMURAMOYL-L-ALANINE AMIDASE"/>
    <property type="match status" value="1"/>
</dbReference>
<evidence type="ECO:0000256" key="4">
    <source>
        <dbReference type="SAM" id="MobiDB-lite"/>
    </source>
</evidence>
<sequence>MRHARLQVVLGLCMLLGCQMAWGRAAVQVTRISFTPRADQTGYVVRIHTTDHVSAYQEPEWLDAHRLQLVLFYTEPAPSLQHDPPAGPVVSYTIEPQNGHLILRFQFAEGLAVEAAAYRDRLSTDILLGLTVTSAPVADVASLPSPQQANTPPARTVALKPESSTPRNLDRWHLDTVVIDAGHGGKDPGAVANGVREKDVTLAVALKLGAYLQQQGLRVIYTRTSDRFVELRERGRIANEAGGKLFISLHCNAAPGDRSAYGAETYFLGLHKTEAARRVMERENSVVRLESDPSQYEAFTEQELILMTLAQSAYLRKSEKLAMLVQEEFAHRTGRVNRGVKQAGFYVLWSASMPAILVELGFLTNPREAAFLKSKAGQEQMAQAIFRAVQAFKELYERELAFPASAR</sequence>
<organism evidence="7">
    <name type="scientific">Rhodothermus marinus</name>
    <name type="common">Rhodothermus obamensis</name>
    <dbReference type="NCBI Taxonomy" id="29549"/>
    <lineage>
        <taxon>Bacteria</taxon>
        <taxon>Pseudomonadati</taxon>
        <taxon>Rhodothermota</taxon>
        <taxon>Rhodothermia</taxon>
        <taxon>Rhodothermales</taxon>
        <taxon>Rhodothermaceae</taxon>
        <taxon>Rhodothermus</taxon>
    </lineage>
</organism>
<dbReference type="InterPro" id="IPR050695">
    <property type="entry name" value="N-acetylmuramoyl_amidase_3"/>
</dbReference>
<dbReference type="GO" id="GO:0008745">
    <property type="term" value="F:N-acetylmuramoyl-L-alanine amidase activity"/>
    <property type="evidence" value="ECO:0007669"/>
    <property type="project" value="UniProtKB-EC"/>
</dbReference>
<dbReference type="EMBL" id="DSGB01000004">
    <property type="protein sequence ID" value="HER95917.1"/>
    <property type="molecule type" value="Genomic_DNA"/>
</dbReference>
<dbReference type="AlphaFoldDB" id="A0A7V2F6B3"/>
<feature type="signal peptide" evidence="5">
    <location>
        <begin position="1"/>
        <end position="21"/>
    </location>
</feature>
<evidence type="ECO:0000256" key="2">
    <source>
        <dbReference type="ARBA" id="ARBA00011901"/>
    </source>
</evidence>
<evidence type="ECO:0000259" key="6">
    <source>
        <dbReference type="SMART" id="SM00646"/>
    </source>
</evidence>
<dbReference type="GO" id="GO:0009253">
    <property type="term" value="P:peptidoglycan catabolic process"/>
    <property type="evidence" value="ECO:0007669"/>
    <property type="project" value="InterPro"/>
</dbReference>
<dbReference type="SUPFAM" id="SSF53187">
    <property type="entry name" value="Zn-dependent exopeptidases"/>
    <property type="match status" value="1"/>
</dbReference>
<proteinExistence type="predicted"/>
<evidence type="ECO:0000313" key="7">
    <source>
        <dbReference type="EMBL" id="HER95917.1"/>
    </source>
</evidence>
<evidence type="ECO:0000256" key="3">
    <source>
        <dbReference type="ARBA" id="ARBA00022801"/>
    </source>
</evidence>
<feature type="chain" id="PRO_5031020874" description="N-acetylmuramoyl-L-alanine amidase" evidence="5">
    <location>
        <begin position="22"/>
        <end position="407"/>
    </location>
</feature>
<dbReference type="EC" id="3.5.1.28" evidence="2"/>
<gene>
    <name evidence="7" type="ORF">ENO59_05300</name>
</gene>
<feature type="domain" description="MurNAc-LAA" evidence="6">
    <location>
        <begin position="235"/>
        <end position="390"/>
    </location>
</feature>
<dbReference type="Pfam" id="PF01520">
    <property type="entry name" value="Amidase_3"/>
    <property type="match status" value="1"/>
</dbReference>
<dbReference type="PANTHER" id="PTHR30404:SF0">
    <property type="entry name" value="N-ACETYLMURAMOYL-L-ALANINE AMIDASE AMIC"/>
    <property type="match status" value="1"/>
</dbReference>
<dbReference type="Gene3D" id="3.40.630.40">
    <property type="entry name" value="Zn-dependent exopeptidases"/>
    <property type="match status" value="1"/>
</dbReference>